<keyword evidence="1" id="KW-0812">Transmembrane</keyword>
<dbReference type="Proteomes" id="UP000318741">
    <property type="component" value="Chromosome"/>
</dbReference>
<feature type="transmembrane region" description="Helical" evidence="1">
    <location>
        <begin position="21"/>
        <end position="46"/>
    </location>
</feature>
<name>A0A517P7T8_9PLAN</name>
<dbReference type="EMBL" id="CP036265">
    <property type="protein sequence ID" value="QDT15444.1"/>
    <property type="molecule type" value="Genomic_DNA"/>
</dbReference>
<keyword evidence="1" id="KW-0472">Membrane</keyword>
<protein>
    <submittedName>
        <fullName evidence="2">Uncharacterized protein</fullName>
    </submittedName>
</protein>
<dbReference type="AlphaFoldDB" id="A0A517P7T8"/>
<proteinExistence type="predicted"/>
<keyword evidence="1" id="KW-1133">Transmembrane helix</keyword>
<keyword evidence="3" id="KW-1185">Reference proteome</keyword>
<organism evidence="2 3">
    <name type="scientific">Alienimonas californiensis</name>
    <dbReference type="NCBI Taxonomy" id="2527989"/>
    <lineage>
        <taxon>Bacteria</taxon>
        <taxon>Pseudomonadati</taxon>
        <taxon>Planctomycetota</taxon>
        <taxon>Planctomycetia</taxon>
        <taxon>Planctomycetales</taxon>
        <taxon>Planctomycetaceae</taxon>
        <taxon>Alienimonas</taxon>
    </lineage>
</organism>
<dbReference type="KEGG" id="acaf:CA12_15290"/>
<reference evidence="2 3" key="1">
    <citation type="submission" date="2019-02" db="EMBL/GenBank/DDBJ databases">
        <title>Deep-cultivation of Planctomycetes and their phenomic and genomic characterization uncovers novel biology.</title>
        <authorList>
            <person name="Wiegand S."/>
            <person name="Jogler M."/>
            <person name="Boedeker C."/>
            <person name="Pinto D."/>
            <person name="Vollmers J."/>
            <person name="Rivas-Marin E."/>
            <person name="Kohn T."/>
            <person name="Peeters S.H."/>
            <person name="Heuer A."/>
            <person name="Rast P."/>
            <person name="Oberbeckmann S."/>
            <person name="Bunk B."/>
            <person name="Jeske O."/>
            <person name="Meyerdierks A."/>
            <person name="Storesund J.E."/>
            <person name="Kallscheuer N."/>
            <person name="Luecker S."/>
            <person name="Lage O.M."/>
            <person name="Pohl T."/>
            <person name="Merkel B.J."/>
            <person name="Hornburger P."/>
            <person name="Mueller R.-W."/>
            <person name="Bruemmer F."/>
            <person name="Labrenz M."/>
            <person name="Spormann A.M."/>
            <person name="Op den Camp H."/>
            <person name="Overmann J."/>
            <person name="Amann R."/>
            <person name="Jetten M.S.M."/>
            <person name="Mascher T."/>
            <person name="Medema M.H."/>
            <person name="Devos D.P."/>
            <person name="Kaster A.-K."/>
            <person name="Ovreas L."/>
            <person name="Rohde M."/>
            <person name="Galperin M.Y."/>
            <person name="Jogler C."/>
        </authorList>
    </citation>
    <scope>NUCLEOTIDE SEQUENCE [LARGE SCALE GENOMIC DNA]</scope>
    <source>
        <strain evidence="2 3">CA12</strain>
    </source>
</reference>
<gene>
    <name evidence="2" type="ORF">CA12_15290</name>
</gene>
<evidence type="ECO:0000313" key="3">
    <source>
        <dbReference type="Proteomes" id="UP000318741"/>
    </source>
</evidence>
<dbReference type="RefSeq" id="WP_145358278.1">
    <property type="nucleotide sequence ID" value="NZ_CP036265.1"/>
</dbReference>
<evidence type="ECO:0000313" key="2">
    <source>
        <dbReference type="EMBL" id="QDT15444.1"/>
    </source>
</evidence>
<feature type="transmembrane region" description="Helical" evidence="1">
    <location>
        <begin position="91"/>
        <end position="114"/>
    </location>
</feature>
<evidence type="ECO:0000256" key="1">
    <source>
        <dbReference type="SAM" id="Phobius"/>
    </source>
</evidence>
<accession>A0A517P7T8</accession>
<sequence length="116" mass="12930">MNARDAKRVDSLYRNLKQLPMMTVLGVLVPVLILILPPVGLAYWWLRRRLLANVDAGRIVVEPHDRKGSKRGRPSTAKQLEYIRHDGARQLIFVAVACAAVGSLLLGLIAYVAFDL</sequence>